<dbReference type="PANTHER" id="PTHR33420">
    <property type="entry name" value="FIMBRIAL SUBUNIT ELFA-RELATED"/>
    <property type="match status" value="1"/>
</dbReference>
<proteinExistence type="predicted"/>
<dbReference type="InterPro" id="IPR008966">
    <property type="entry name" value="Adhesion_dom_sf"/>
</dbReference>
<name>A0AAI9HWB7_PROST</name>
<reference evidence="3" key="2">
    <citation type="submission" date="2024-02" db="EMBL/GenBank/DDBJ databases">
        <authorList>
            <consortium name="Clinical and Environmental Microbiology Branch: Whole genome sequencing antimicrobial resistance pathogens in the healthcare setting"/>
        </authorList>
    </citation>
    <scope>NUCLEOTIDE SEQUENCE</scope>
    <source>
        <strain evidence="3">2020GO-00142</strain>
    </source>
</reference>
<gene>
    <name evidence="3" type="ORF">JRA39_000312</name>
    <name evidence="4" type="ORF">KDV35_04435</name>
</gene>
<sequence>MQLIDVRLYTLKKRRLFVTILLLSSVMIFAKADTANLNLTLTITMPPQCTFNGNQATSVSFGEVQQGLIDGTSYKRMPINYGLVCTGLEKNNLTMTLSWNELTLNGESTIKTNRTDLGIAIYRDSTRVRNNSAINFTYGSSPQLYAVPTKPTGKMLTDAGRFTGVMTMTLNYQ</sequence>
<protein>
    <submittedName>
        <fullName evidence="3">Fimbrial protein</fullName>
    </submittedName>
</protein>
<accession>A0AAI9HWB7</accession>
<dbReference type="Proteomes" id="UP001495779">
    <property type="component" value="Unassembled WGS sequence"/>
</dbReference>
<dbReference type="PANTHER" id="PTHR33420:SF34">
    <property type="entry name" value="MINOR FIMBRIAL SUBUNIT"/>
    <property type="match status" value="1"/>
</dbReference>
<evidence type="ECO:0000259" key="2">
    <source>
        <dbReference type="Pfam" id="PF00419"/>
    </source>
</evidence>
<dbReference type="EMBL" id="AAZDVE040000002">
    <property type="protein sequence ID" value="EMP9431320.1"/>
    <property type="molecule type" value="Genomic_DNA"/>
</dbReference>
<evidence type="ECO:0000313" key="4">
    <source>
        <dbReference type="EMBL" id="MER5076119.1"/>
    </source>
</evidence>
<dbReference type="GO" id="GO:0043709">
    <property type="term" value="P:cell adhesion involved in single-species biofilm formation"/>
    <property type="evidence" value="ECO:0007669"/>
    <property type="project" value="TreeGrafter"/>
</dbReference>
<dbReference type="EMBL" id="JAGSRH010000005">
    <property type="protein sequence ID" value="MER5076119.1"/>
    <property type="molecule type" value="Genomic_DNA"/>
</dbReference>
<dbReference type="InterPro" id="IPR050263">
    <property type="entry name" value="Bact_Fimbrial_Adh_Pro"/>
</dbReference>
<dbReference type="InterPro" id="IPR000259">
    <property type="entry name" value="Adhesion_dom_fimbrial"/>
</dbReference>
<evidence type="ECO:0000313" key="3">
    <source>
        <dbReference type="EMBL" id="EMP9431320.1"/>
    </source>
</evidence>
<evidence type="ECO:0000256" key="1">
    <source>
        <dbReference type="SAM" id="SignalP"/>
    </source>
</evidence>
<dbReference type="AlphaFoldDB" id="A0AAI9HWB7"/>
<feature type="domain" description="Fimbrial-type adhesion" evidence="2">
    <location>
        <begin position="38"/>
        <end position="173"/>
    </location>
</feature>
<feature type="chain" id="PRO_5043281243" evidence="1">
    <location>
        <begin position="31"/>
        <end position="173"/>
    </location>
</feature>
<dbReference type="GO" id="GO:0009289">
    <property type="term" value="C:pilus"/>
    <property type="evidence" value="ECO:0007669"/>
    <property type="project" value="InterPro"/>
</dbReference>
<keyword evidence="1" id="KW-0732">Signal</keyword>
<comment type="caution">
    <text evidence="3">The sequence shown here is derived from an EMBL/GenBank/DDBJ whole genome shotgun (WGS) entry which is preliminary data.</text>
</comment>
<dbReference type="InterPro" id="IPR036937">
    <property type="entry name" value="Adhesion_dom_fimbrial_sf"/>
</dbReference>
<dbReference type="RefSeq" id="WP_163863092.1">
    <property type="nucleotide sequence ID" value="NZ_CP095443.1"/>
</dbReference>
<evidence type="ECO:0000313" key="5">
    <source>
        <dbReference type="Proteomes" id="UP001495779"/>
    </source>
</evidence>
<feature type="signal peptide" evidence="1">
    <location>
        <begin position="1"/>
        <end position="30"/>
    </location>
</feature>
<organism evidence="3">
    <name type="scientific">Providencia stuartii</name>
    <dbReference type="NCBI Taxonomy" id="588"/>
    <lineage>
        <taxon>Bacteria</taxon>
        <taxon>Pseudomonadati</taxon>
        <taxon>Pseudomonadota</taxon>
        <taxon>Gammaproteobacteria</taxon>
        <taxon>Enterobacterales</taxon>
        <taxon>Morganellaceae</taxon>
        <taxon>Providencia</taxon>
    </lineage>
</organism>
<dbReference type="SUPFAM" id="SSF49401">
    <property type="entry name" value="Bacterial adhesins"/>
    <property type="match status" value="1"/>
</dbReference>
<dbReference type="Gene3D" id="2.60.40.1090">
    <property type="entry name" value="Fimbrial-type adhesion domain"/>
    <property type="match status" value="1"/>
</dbReference>
<dbReference type="Pfam" id="PF00419">
    <property type="entry name" value="Fimbrial"/>
    <property type="match status" value="1"/>
</dbReference>
<reference evidence="4 5" key="1">
    <citation type="submission" date="2021-04" db="EMBL/GenBank/DDBJ databases">
        <title>Determining the burden of carbapenem-resistant Enterobacterales from a tertiary public heath setting in Bangladesh: a clinical, epidemiological, and molecular study.</title>
        <authorList>
            <person name="Farzana R."/>
            <person name="Walsh T.R."/>
        </authorList>
    </citation>
    <scope>NUCLEOTIDE SEQUENCE [LARGE SCALE GENOMIC DNA]</scope>
    <source>
        <strain evidence="4">Dmpro_s316</strain>
        <strain evidence="5">dmpro_s316</strain>
    </source>
</reference>